<comment type="subcellular location">
    <subcellularLocation>
        <location evidence="1 7">Cell membrane</location>
        <topology evidence="1 7">Multi-pass membrane protein</topology>
    </subcellularLocation>
</comment>
<accession>A0A1B4G277</accession>
<proteinExistence type="inferred from homology"/>
<dbReference type="GO" id="GO:0006605">
    <property type="term" value="P:protein targeting"/>
    <property type="evidence" value="ECO:0007669"/>
    <property type="project" value="UniProtKB-UniRule"/>
</dbReference>
<reference evidence="8 10" key="1">
    <citation type="submission" date="2015-12" db="EMBL/GenBank/DDBJ databases">
        <title>Diversity of Burkholderia near neighbor genomes.</title>
        <authorList>
            <person name="Sahl J."/>
            <person name="Wagner D."/>
            <person name="Keim P."/>
        </authorList>
    </citation>
    <scope>NUCLEOTIDE SEQUENCE [LARGE SCALE GENOMIC DNA]</scope>
    <source>
        <strain evidence="8 10">BDU8</strain>
    </source>
</reference>
<evidence type="ECO:0000256" key="7">
    <source>
        <dbReference type="RuleBase" id="RU362072"/>
    </source>
</evidence>
<feature type="transmembrane region" description="Helical" evidence="7">
    <location>
        <begin position="178"/>
        <end position="200"/>
    </location>
</feature>
<evidence type="ECO:0000256" key="6">
    <source>
        <dbReference type="ARBA" id="ARBA00023136"/>
    </source>
</evidence>
<evidence type="ECO:0000256" key="1">
    <source>
        <dbReference type="ARBA" id="ARBA00004651"/>
    </source>
</evidence>
<organism evidence="8 10">
    <name type="scientific">Burkholderia mayonis</name>
    <dbReference type="NCBI Taxonomy" id="1385591"/>
    <lineage>
        <taxon>Bacteria</taxon>
        <taxon>Pseudomonadati</taxon>
        <taxon>Pseudomonadota</taxon>
        <taxon>Betaproteobacteria</taxon>
        <taxon>Burkholderiales</taxon>
        <taxon>Burkholderiaceae</taxon>
        <taxon>Burkholderia</taxon>
        <taxon>pseudomallei group</taxon>
    </lineage>
</organism>
<evidence type="ECO:0000313" key="8">
    <source>
        <dbReference type="EMBL" id="AOJ09978.1"/>
    </source>
</evidence>
<keyword evidence="6 7" id="KW-0472">Membrane</keyword>
<protein>
    <submittedName>
        <fullName evidence="8">Type III secretion system protein</fullName>
    </submittedName>
</protein>
<dbReference type="NCBIfam" id="TIGR01401">
    <property type="entry name" value="fliR_like_III"/>
    <property type="match status" value="1"/>
</dbReference>
<keyword evidence="3 7" id="KW-1003">Cell membrane</keyword>
<feature type="transmembrane region" description="Helical" evidence="7">
    <location>
        <begin position="120"/>
        <end position="139"/>
    </location>
</feature>
<evidence type="ECO:0000313" key="10">
    <source>
        <dbReference type="Proteomes" id="UP000067711"/>
    </source>
</evidence>
<dbReference type="Proteomes" id="UP000067711">
    <property type="component" value="Chromosome 1"/>
</dbReference>
<gene>
    <name evidence="8" type="ORF">WS71_22200</name>
    <name evidence="9" type="ORF">WS71_23335</name>
</gene>
<dbReference type="EMBL" id="CP013389">
    <property type="protein sequence ID" value="AOJ10165.1"/>
    <property type="molecule type" value="Genomic_DNA"/>
</dbReference>
<dbReference type="PANTHER" id="PTHR30065">
    <property type="entry name" value="FLAGELLAR BIOSYNTHETIC PROTEIN FLIR"/>
    <property type="match status" value="1"/>
</dbReference>
<dbReference type="InterPro" id="IPR006304">
    <property type="entry name" value="T3SS_SpaR/YscT"/>
</dbReference>
<dbReference type="EMBL" id="CP013389">
    <property type="protein sequence ID" value="AOJ09978.1"/>
    <property type="molecule type" value="Genomic_DNA"/>
</dbReference>
<dbReference type="InterPro" id="IPR002010">
    <property type="entry name" value="T3SS_IM_R"/>
</dbReference>
<keyword evidence="5 7" id="KW-1133">Transmembrane helix</keyword>
<evidence type="ECO:0000256" key="2">
    <source>
        <dbReference type="ARBA" id="ARBA00009772"/>
    </source>
</evidence>
<evidence type="ECO:0000313" key="9">
    <source>
        <dbReference type="EMBL" id="AOJ10165.1"/>
    </source>
</evidence>
<dbReference type="PRINTS" id="PR00953">
    <property type="entry name" value="TYPE3IMRPROT"/>
</dbReference>
<feature type="transmembrane region" description="Helical" evidence="7">
    <location>
        <begin position="70"/>
        <end position="99"/>
    </location>
</feature>
<evidence type="ECO:0000256" key="5">
    <source>
        <dbReference type="ARBA" id="ARBA00022989"/>
    </source>
</evidence>
<dbReference type="PANTHER" id="PTHR30065:SF1">
    <property type="entry name" value="SURFACE PRESENTATION OF ANTIGENS PROTEIN SPAR"/>
    <property type="match status" value="1"/>
</dbReference>
<dbReference type="AlphaFoldDB" id="A0A1B4G277"/>
<keyword evidence="4 7" id="KW-0812">Transmembrane</keyword>
<evidence type="ECO:0000256" key="4">
    <source>
        <dbReference type="ARBA" id="ARBA00022692"/>
    </source>
</evidence>
<dbReference type="Pfam" id="PF01311">
    <property type="entry name" value="Bac_export_1"/>
    <property type="match status" value="1"/>
</dbReference>
<feature type="transmembrane region" description="Helical" evidence="7">
    <location>
        <begin position="46"/>
        <end position="64"/>
    </location>
</feature>
<sequence length="254" mass="26861">MPSDMMNVSMDAFYQHIGAIAIAYARIAPVFYLLPFLNDRTIVNGVVKNTIVFAVILGLWPSFAHPQGGALFGVALTEAAAGLVLGVALSLPFWVATAVGELIDNQRGATISDSIDPATGVEASAFAPFVSLFYAAAFLQQGGMLTIVDALESSYATVPTGALFDVDLLRVGALLTDLVAHGLALAAPVLIVMFLTDALLGLFSRFCPQVNAFSLSLTVKSLVAFAVFHLYFVYAAPHELTALLHAHPFSSLVK</sequence>
<dbReference type="GO" id="GO:0005886">
    <property type="term" value="C:plasma membrane"/>
    <property type="evidence" value="ECO:0007669"/>
    <property type="project" value="UniProtKB-SubCell"/>
</dbReference>
<feature type="transmembrane region" description="Helical" evidence="7">
    <location>
        <begin position="212"/>
        <end position="234"/>
    </location>
</feature>
<name>A0A1B4G277_9BURK</name>
<feature type="transmembrane region" description="Helical" evidence="7">
    <location>
        <begin position="12"/>
        <end position="34"/>
    </location>
</feature>
<comment type="similarity">
    <text evidence="2 7">Belongs to the FliR/MopE/SpaR family.</text>
</comment>
<evidence type="ECO:0000256" key="3">
    <source>
        <dbReference type="ARBA" id="ARBA00022475"/>
    </source>
</evidence>